<proteinExistence type="predicted"/>
<dbReference type="EMBL" id="JAIQCV010000007">
    <property type="protein sequence ID" value="KAH1080923.1"/>
    <property type="molecule type" value="Genomic_DNA"/>
</dbReference>
<organism evidence="1 2">
    <name type="scientific">Gossypium stocksii</name>
    <dbReference type="NCBI Taxonomy" id="47602"/>
    <lineage>
        <taxon>Eukaryota</taxon>
        <taxon>Viridiplantae</taxon>
        <taxon>Streptophyta</taxon>
        <taxon>Embryophyta</taxon>
        <taxon>Tracheophyta</taxon>
        <taxon>Spermatophyta</taxon>
        <taxon>Magnoliopsida</taxon>
        <taxon>eudicotyledons</taxon>
        <taxon>Gunneridae</taxon>
        <taxon>Pentapetalae</taxon>
        <taxon>rosids</taxon>
        <taxon>malvids</taxon>
        <taxon>Malvales</taxon>
        <taxon>Malvaceae</taxon>
        <taxon>Malvoideae</taxon>
        <taxon>Gossypium</taxon>
    </lineage>
</organism>
<evidence type="ECO:0000313" key="2">
    <source>
        <dbReference type="Proteomes" id="UP000828251"/>
    </source>
</evidence>
<name>A0A9D3VD36_9ROSI</name>
<gene>
    <name evidence="1" type="ORF">J1N35_020684</name>
</gene>
<accession>A0A9D3VD36</accession>
<comment type="caution">
    <text evidence="1">The sequence shown here is derived from an EMBL/GenBank/DDBJ whole genome shotgun (WGS) entry which is preliminary data.</text>
</comment>
<reference evidence="1 2" key="1">
    <citation type="journal article" date="2021" name="Plant Biotechnol. J.">
        <title>Multi-omics assisted identification of the key and species-specific regulatory components of drought-tolerant mechanisms in Gossypium stocksii.</title>
        <authorList>
            <person name="Yu D."/>
            <person name="Ke L."/>
            <person name="Zhang D."/>
            <person name="Wu Y."/>
            <person name="Sun Y."/>
            <person name="Mei J."/>
            <person name="Sun J."/>
            <person name="Sun Y."/>
        </authorList>
    </citation>
    <scope>NUCLEOTIDE SEQUENCE [LARGE SCALE GENOMIC DNA]</scope>
    <source>
        <strain evidence="2">cv. E1</strain>
        <tissue evidence="1">Leaf</tissue>
    </source>
</reference>
<sequence>MGWAMVLRNDMGGFVHCGTSFVRGNLDLSMVEVLTTRDALFKLKLLQVDDIVLEIDCQWLWYAFSNNSLDMLDLGIRRSTNRAAHTLVRVTLYYTNY</sequence>
<dbReference type="Proteomes" id="UP000828251">
    <property type="component" value="Unassembled WGS sequence"/>
</dbReference>
<protein>
    <submittedName>
        <fullName evidence="1">Uncharacterized protein</fullName>
    </submittedName>
</protein>
<dbReference type="OrthoDB" id="952736at2759"/>
<keyword evidence="2" id="KW-1185">Reference proteome</keyword>
<dbReference type="AlphaFoldDB" id="A0A9D3VD36"/>
<evidence type="ECO:0000313" key="1">
    <source>
        <dbReference type="EMBL" id="KAH1080923.1"/>
    </source>
</evidence>